<feature type="chain" id="PRO_5007830272" description="Peptidase S9 prolyl oligopeptidase catalytic domain-containing protein" evidence="2">
    <location>
        <begin position="20"/>
        <end position="940"/>
    </location>
</feature>
<dbReference type="PANTHER" id="PTHR42776">
    <property type="entry name" value="SERINE PEPTIDASE S9 FAMILY MEMBER"/>
    <property type="match status" value="1"/>
</dbReference>
<dbReference type="Pfam" id="PF00326">
    <property type="entry name" value="Peptidase_S9"/>
    <property type="match status" value="1"/>
</dbReference>
<dbReference type="GO" id="GO:0006508">
    <property type="term" value="P:proteolysis"/>
    <property type="evidence" value="ECO:0007669"/>
    <property type="project" value="InterPro"/>
</dbReference>
<evidence type="ECO:0000256" key="1">
    <source>
        <dbReference type="ARBA" id="ARBA00022801"/>
    </source>
</evidence>
<feature type="domain" description="Peptidase S9 prolyl oligopeptidase catalytic" evidence="3">
    <location>
        <begin position="411"/>
        <end position="618"/>
    </location>
</feature>
<dbReference type="InterPro" id="IPR001375">
    <property type="entry name" value="Peptidase_S9_cat"/>
</dbReference>
<organism evidence="4 5">
    <name type="scientific">Pseudoalteromonas luteoviolacea DSM 6061</name>
    <dbReference type="NCBI Taxonomy" id="1365250"/>
    <lineage>
        <taxon>Bacteria</taxon>
        <taxon>Pseudomonadati</taxon>
        <taxon>Pseudomonadota</taxon>
        <taxon>Gammaproteobacteria</taxon>
        <taxon>Alteromonadales</taxon>
        <taxon>Pseudoalteromonadaceae</taxon>
        <taxon>Pseudoalteromonas</taxon>
    </lineage>
</organism>
<evidence type="ECO:0000259" key="3">
    <source>
        <dbReference type="Pfam" id="PF00326"/>
    </source>
</evidence>
<sequence>MKQFFVACCIFIYSSIAQAGLIDSQKLLTAPEYAQFALSPDGDNVTYIQRAAKSYLIVNYNVKEEAAVAVKNVHHSNMLLDKYWINNDVLFFELEGKRFDHSFIAKKTQSGKFKEVRLDKYWTVIRGYKGDGKHILISEWKRNTQYQVSLVQIESLFSHQRPKKKVLFTSNYGDGYMFYESSVDQLIGYKSEEKEVTVSSRSLEGSKWVPLLTMNFEERDFFAPIGFLDNRTMVVLSNRDSDKISVYKYSLDDKKISGLIYGNNTYDVTDARIEEGRVVSVTYMKHGKPHHEYLSKEREAFKGRLSKELEGQVLTTLDIDQDRNSYLLHASSPTHAGTWYHFNSVDNKFTRLISAYEELESYKLASTQLIKATSKDGIKLEGWLTQPRVNNRNTLIVMPHGGPIGVQDSNEFRHEIQLLANRGFTVLRVNFRGSSGYGKEFQKLGVGALGGEIESDILTVIDKVNEQYSFKHTCAMGASYGGYSSVMLAINESQRFDCVVAAYGIYDIPYLFSSSNFHGKEEFQSKIEGAVGSKEEASSKPSPVYLASKLNVPIFLIAGRRDYVAHFEHSNRFKQVLDMHNKDVETLFFKKVGHGQSQWYRQRQETLAVIDFLERKLNLPKLVPDSDDEKEILTRELIETAEMYYAEDVLLEPNYKLAMHFNKQAAEQGSAEGLYNLGLINQYGKGVETDLEQAREYFQQSSELGYRDAKVALAKMYFHGIGVERETDKVHDILDSITEITEHQQESLLRLMLYCQAPKSDKHQARCLDYPKDFVKKFEQGTIGTLARLIVSAETPQGVKDNLIKFVSELYEINDVKFKLNTRKMGTYVWSRHPGYGWRDKLVPVEDAEVTMDNTKQCYLEAFVDLEGFDGGKRTAAIMRWEAFKDGKLEDDSYTLYRGKTSKAWQYAVSMKEGATDLLYKVSVFNLHGELVDSFECNNN</sequence>
<dbReference type="Proteomes" id="UP000076643">
    <property type="component" value="Unassembled WGS sequence"/>
</dbReference>
<gene>
    <name evidence="4" type="ORF">N475_16035</name>
</gene>
<comment type="caution">
    <text evidence="4">The sequence shown here is derived from an EMBL/GenBank/DDBJ whole genome shotgun (WGS) entry which is preliminary data.</text>
</comment>
<name>A0A161XXA2_9GAMM</name>
<dbReference type="SMART" id="SM00671">
    <property type="entry name" value="SEL1"/>
    <property type="match status" value="3"/>
</dbReference>
<dbReference type="InterPro" id="IPR029058">
    <property type="entry name" value="AB_hydrolase_fold"/>
</dbReference>
<dbReference type="Gene3D" id="3.40.50.1820">
    <property type="entry name" value="alpha/beta hydrolase"/>
    <property type="match status" value="1"/>
</dbReference>
<dbReference type="SUPFAM" id="SSF53474">
    <property type="entry name" value="alpha/beta-Hydrolases"/>
    <property type="match status" value="1"/>
</dbReference>
<dbReference type="Pfam" id="PF08238">
    <property type="entry name" value="Sel1"/>
    <property type="match status" value="3"/>
</dbReference>
<dbReference type="SUPFAM" id="SSF81901">
    <property type="entry name" value="HCP-like"/>
    <property type="match status" value="1"/>
</dbReference>
<feature type="signal peptide" evidence="2">
    <location>
        <begin position="1"/>
        <end position="19"/>
    </location>
</feature>
<evidence type="ECO:0000313" key="4">
    <source>
        <dbReference type="EMBL" id="KZN38138.1"/>
    </source>
</evidence>
<proteinExistence type="predicted"/>
<dbReference type="AlphaFoldDB" id="A0A161XXA2"/>
<dbReference type="InterPro" id="IPR006597">
    <property type="entry name" value="Sel1-like"/>
</dbReference>
<dbReference type="PANTHER" id="PTHR42776:SF27">
    <property type="entry name" value="DIPEPTIDYL PEPTIDASE FAMILY MEMBER 6"/>
    <property type="match status" value="1"/>
</dbReference>
<dbReference type="InterPro" id="IPR011990">
    <property type="entry name" value="TPR-like_helical_dom_sf"/>
</dbReference>
<dbReference type="SUPFAM" id="SSF82171">
    <property type="entry name" value="DPP6 N-terminal domain-like"/>
    <property type="match status" value="1"/>
</dbReference>
<dbReference type="Gene3D" id="1.25.40.10">
    <property type="entry name" value="Tetratricopeptide repeat domain"/>
    <property type="match status" value="1"/>
</dbReference>
<dbReference type="RefSeq" id="WP_063357719.1">
    <property type="nucleotide sequence ID" value="NZ_AQHB01000046.1"/>
</dbReference>
<evidence type="ECO:0000313" key="5">
    <source>
        <dbReference type="Proteomes" id="UP000076643"/>
    </source>
</evidence>
<keyword evidence="2" id="KW-0732">Signal</keyword>
<dbReference type="PATRIC" id="fig|1365250.3.peg.2442"/>
<protein>
    <recommendedName>
        <fullName evidence="3">Peptidase S9 prolyl oligopeptidase catalytic domain-containing protein</fullName>
    </recommendedName>
</protein>
<evidence type="ECO:0000256" key="2">
    <source>
        <dbReference type="SAM" id="SignalP"/>
    </source>
</evidence>
<accession>A0A161XXA2</accession>
<dbReference type="GO" id="GO:0004252">
    <property type="term" value="F:serine-type endopeptidase activity"/>
    <property type="evidence" value="ECO:0007669"/>
    <property type="project" value="TreeGrafter"/>
</dbReference>
<dbReference type="EMBL" id="AUYB01000102">
    <property type="protein sequence ID" value="KZN38138.1"/>
    <property type="molecule type" value="Genomic_DNA"/>
</dbReference>
<keyword evidence="5" id="KW-1185">Reference proteome</keyword>
<keyword evidence="1" id="KW-0378">Hydrolase</keyword>
<reference evidence="4 5" key="1">
    <citation type="submission" date="2013-07" db="EMBL/GenBank/DDBJ databases">
        <title>Comparative Genomic and Metabolomic Analysis of Twelve Strains of Pseudoalteromonas luteoviolacea.</title>
        <authorList>
            <person name="Vynne N.G."/>
            <person name="Mansson M."/>
            <person name="Gram L."/>
        </authorList>
    </citation>
    <scope>NUCLEOTIDE SEQUENCE [LARGE SCALE GENOMIC DNA]</scope>
    <source>
        <strain evidence="4 5">DSM 6061</strain>
    </source>
</reference>